<feature type="region of interest" description="Disordered" evidence="3">
    <location>
        <begin position="592"/>
        <end position="627"/>
    </location>
</feature>
<accession>A0A8J6DLH1</accession>
<gene>
    <name evidence="4" type="ORF">J0S82_007104</name>
</gene>
<organism evidence="4 5">
    <name type="scientific">Galemys pyrenaicus</name>
    <name type="common">Iberian desman</name>
    <name type="synonym">Pyrenean desman</name>
    <dbReference type="NCBI Taxonomy" id="202257"/>
    <lineage>
        <taxon>Eukaryota</taxon>
        <taxon>Metazoa</taxon>
        <taxon>Chordata</taxon>
        <taxon>Craniata</taxon>
        <taxon>Vertebrata</taxon>
        <taxon>Euteleostomi</taxon>
        <taxon>Mammalia</taxon>
        <taxon>Eutheria</taxon>
        <taxon>Laurasiatheria</taxon>
        <taxon>Eulipotyphla</taxon>
        <taxon>Talpidae</taxon>
        <taxon>Galemys</taxon>
    </lineage>
</organism>
<feature type="region of interest" description="Disordered" evidence="3">
    <location>
        <begin position="28"/>
        <end position="118"/>
    </location>
</feature>
<dbReference type="InterPro" id="IPR029488">
    <property type="entry name" value="Hmw/CFAP97"/>
</dbReference>
<feature type="region of interest" description="Disordered" evidence="3">
    <location>
        <begin position="130"/>
        <end position="178"/>
    </location>
</feature>
<keyword evidence="4" id="KW-0282">Flagellum</keyword>
<evidence type="ECO:0000313" key="4">
    <source>
        <dbReference type="EMBL" id="KAG8512571.1"/>
    </source>
</evidence>
<protein>
    <recommendedName>
        <fullName evidence="2">Cilia- and flagella-associated protein 97</fullName>
    </recommendedName>
</protein>
<evidence type="ECO:0000256" key="2">
    <source>
        <dbReference type="ARBA" id="ARBA00021424"/>
    </source>
</evidence>
<dbReference type="PANTHER" id="PTHR23035">
    <property type="entry name" value="CILIA- AND FLAGELLA-ASSOCIATED PROTEIN 97-RELATED"/>
    <property type="match status" value="1"/>
</dbReference>
<evidence type="ECO:0000256" key="1">
    <source>
        <dbReference type="ARBA" id="ARBA00008315"/>
    </source>
</evidence>
<keyword evidence="4" id="KW-0966">Cell projection</keyword>
<reference evidence="4" key="1">
    <citation type="journal article" date="2021" name="Evol. Appl.">
        <title>The genome of the Pyrenean desman and the effects of bottlenecks and inbreeding on the genomic landscape of an endangered species.</title>
        <authorList>
            <person name="Escoda L."/>
            <person name="Castresana J."/>
        </authorList>
    </citation>
    <scope>NUCLEOTIDE SEQUENCE</scope>
    <source>
        <strain evidence="4">IBE-C5619</strain>
    </source>
</reference>
<name>A0A8J6DLH1_GALPY</name>
<sequence length="727" mass="78863">MSLHNRSAIVPELYYGGNSSRTSLILCTGQRGPGTVPAQPRGTGPARFPATASGAGRAGAGGAEWNSSRPRAGPARSVTPAARGSAEPSVGPRPGSCGTRAPTPDSLRSPSVAPAPGSVCAAARSGAEGLRGAQARAQDPEPAGCARGGLRPPPPVIAREPLCPGPRRARRAPGGSDPFPCAGAQAAVSTREPHQEPYIFAIMDRFGDLSDGEVDHSFFDSDFEEAKKCDSNSVFDKQNVEQKEKLDEDTESVSLKVGAQRKENYLTDKGNERREKIPLEEHPVANDSIHTRKSSSLSSSKSKKLNDATTEHKIHLPIPNRIPKIGKDGRGDYCTDEEESSDDGKKHHVRSKSAKPSNNFKKSVSKKYSKSSSSSSLSSSSSSSDTDCSDAGSDVSDSSPSLKKHVSGVTHLSPKQKYKPGIKSTGTQPSSTKPKTDDYVEESEDTVTDVTPLSTPDISPVQSFELAASNDQKVKVKKQENVSQEVYGNVEDLKSNSKSLKSAKKGKEKHGPNLTSKSAALDSNSDQRYKQKVLHDTMDLNHLLKAFLQLDKKGPQKPHFDHPSVAPRKNYSFTREEVRQIDRENQRLLKELSRQAEKPGSKSTIPRRSAGPPPKLYHSALNRQREQQRIERENLALLKRLESVKPTVGMKRSEQLMDYHRNMGYLNSLPASRRVRSTLGQYSPLRGASRTSSATSGFSCKSERLAFDTPSGLLLRPKPPNVRTAWL</sequence>
<comment type="caution">
    <text evidence="4">The sequence shown here is derived from an EMBL/GenBank/DDBJ whole genome shotgun (WGS) entry which is preliminary data.</text>
</comment>
<dbReference type="OrthoDB" id="515313at2759"/>
<evidence type="ECO:0000256" key="3">
    <source>
        <dbReference type="SAM" id="MobiDB-lite"/>
    </source>
</evidence>
<feature type="compositionally biased region" description="Low complexity" evidence="3">
    <location>
        <begin position="370"/>
        <end position="384"/>
    </location>
</feature>
<feature type="compositionally biased region" description="Polar residues" evidence="3">
    <location>
        <begin position="424"/>
        <end position="433"/>
    </location>
</feature>
<keyword evidence="5" id="KW-1185">Reference proteome</keyword>
<feature type="compositionally biased region" description="Basic and acidic residues" evidence="3">
    <location>
        <begin position="304"/>
        <end position="314"/>
    </location>
</feature>
<dbReference type="GO" id="GO:0007283">
    <property type="term" value="P:spermatogenesis"/>
    <property type="evidence" value="ECO:0007669"/>
    <property type="project" value="TreeGrafter"/>
</dbReference>
<proteinExistence type="inferred from homology"/>
<feature type="region of interest" description="Disordered" evidence="3">
    <location>
        <begin position="553"/>
        <end position="573"/>
    </location>
</feature>
<dbReference type="InterPro" id="IPR038791">
    <property type="entry name" value="Cfap97/Hemingway"/>
</dbReference>
<dbReference type="Proteomes" id="UP000700334">
    <property type="component" value="Unassembled WGS sequence"/>
</dbReference>
<feature type="compositionally biased region" description="Basic and acidic residues" evidence="3">
    <location>
        <begin position="260"/>
        <end position="284"/>
    </location>
</feature>
<feature type="compositionally biased region" description="Basic and acidic residues" evidence="3">
    <location>
        <begin position="553"/>
        <end position="562"/>
    </location>
</feature>
<dbReference type="PANTHER" id="PTHR23035:SF1">
    <property type="entry name" value="CILIA- AND FLAGELLA-ASSOCIATED PROTEIN 97"/>
    <property type="match status" value="1"/>
</dbReference>
<dbReference type="EMBL" id="JAGFMF010011796">
    <property type="protein sequence ID" value="KAG8512571.1"/>
    <property type="molecule type" value="Genomic_DNA"/>
</dbReference>
<keyword evidence="4" id="KW-0969">Cilium</keyword>
<feature type="compositionally biased region" description="Polar residues" evidence="3">
    <location>
        <begin position="513"/>
        <end position="524"/>
    </location>
</feature>
<feature type="compositionally biased region" description="Polar residues" evidence="3">
    <location>
        <begin position="448"/>
        <end position="462"/>
    </location>
</feature>
<dbReference type="AlphaFoldDB" id="A0A8J6DLH1"/>
<evidence type="ECO:0000313" key="5">
    <source>
        <dbReference type="Proteomes" id="UP000700334"/>
    </source>
</evidence>
<feature type="region of interest" description="Disordered" evidence="3">
    <location>
        <begin position="240"/>
        <end position="530"/>
    </location>
</feature>
<dbReference type="Pfam" id="PF13879">
    <property type="entry name" value="Hmw_CFAP97"/>
    <property type="match status" value="1"/>
</dbReference>
<comment type="similarity">
    <text evidence="1">Belongs to the CFAP97 family.</text>
</comment>